<gene>
    <name evidence="1" type="ORF">V5O48_017166</name>
</gene>
<sequence>MSYTGPDAQEAFERDFQMYAGKLAAGPFQVFGVNMDVPTVLFYNEYQPLANFLGSLGFWGKCYLKTLRVMQFGNCCDNKIWLDPKKGELCQGPEGPDCEIHGELFGGHGLGGVPCSAELLQDDSCLRFLASCKSKEVDQWIMELIVDEYSLGVSLEVPEVHQPAIFSMSTNATIAVGGGVWREGWECGEREVMENGATRFMLEDEVGWFLLWTHWLEECKVWISQALSIFHKCGVSLDDNLSQYELIFSSLHLVGHLSASETTCQQRHEKTIYLFVCPLSPSTPTKRCATSSLHYWSFDPTGQHPLPAEICQDLGLPTELFFKVESLHGFHWTNEAYKWMHEYQLARGFGPKTPDFARHLGYPFYQVQNDSDHFKDISVTMASPAQSPAILTLSEPHNCSSAPPLPNTHFSPLQHTVSIPFDNQIPYSGTSTTAPITPFYSRTSPVDFDFSSGGFPISTYPNDHTGWNANLLWSDPSYGQSIPPPVPLLGPPAACPLPSFTYPNTSKELQGWNITDTSFLKCKERDKFNHEDIAGNSRKCARLFETCKSGAVPHLWPAQDSSLGRLENDGVAALQQTKSYTLSWGMGGSAMQTSSLEEEVRWLREENERLRGLFSTSTSSSNGAV</sequence>
<organism evidence="1 2">
    <name type="scientific">Marasmius crinis-equi</name>
    <dbReference type="NCBI Taxonomy" id="585013"/>
    <lineage>
        <taxon>Eukaryota</taxon>
        <taxon>Fungi</taxon>
        <taxon>Dikarya</taxon>
        <taxon>Basidiomycota</taxon>
        <taxon>Agaricomycotina</taxon>
        <taxon>Agaricomycetes</taxon>
        <taxon>Agaricomycetidae</taxon>
        <taxon>Agaricales</taxon>
        <taxon>Marasmiineae</taxon>
        <taxon>Marasmiaceae</taxon>
        <taxon>Marasmius</taxon>
    </lineage>
</organism>
<keyword evidence="2" id="KW-1185">Reference proteome</keyword>
<dbReference type="EMBL" id="JBAHYK010002536">
    <property type="protein sequence ID" value="KAL0564871.1"/>
    <property type="molecule type" value="Genomic_DNA"/>
</dbReference>
<evidence type="ECO:0000313" key="2">
    <source>
        <dbReference type="Proteomes" id="UP001465976"/>
    </source>
</evidence>
<comment type="caution">
    <text evidence="1">The sequence shown here is derived from an EMBL/GenBank/DDBJ whole genome shotgun (WGS) entry which is preliminary data.</text>
</comment>
<proteinExistence type="predicted"/>
<accession>A0ABR3EPR1</accession>
<name>A0ABR3EPR1_9AGAR</name>
<protein>
    <submittedName>
        <fullName evidence="1">Uncharacterized protein</fullName>
    </submittedName>
</protein>
<reference evidence="1 2" key="1">
    <citation type="submission" date="2024-02" db="EMBL/GenBank/DDBJ databases">
        <title>A draft genome for the cacao thread blight pathogen Marasmius crinis-equi.</title>
        <authorList>
            <person name="Cohen S.P."/>
            <person name="Baruah I.K."/>
            <person name="Amoako-Attah I."/>
            <person name="Bukari Y."/>
            <person name="Meinhardt L.W."/>
            <person name="Bailey B.A."/>
        </authorList>
    </citation>
    <scope>NUCLEOTIDE SEQUENCE [LARGE SCALE GENOMIC DNA]</scope>
    <source>
        <strain evidence="1 2">GH-76</strain>
    </source>
</reference>
<dbReference type="Proteomes" id="UP001465976">
    <property type="component" value="Unassembled WGS sequence"/>
</dbReference>
<evidence type="ECO:0000313" key="1">
    <source>
        <dbReference type="EMBL" id="KAL0564871.1"/>
    </source>
</evidence>